<dbReference type="EMBL" id="MFAA01000004">
    <property type="protein sequence ID" value="OGD69613.1"/>
    <property type="molecule type" value="Genomic_DNA"/>
</dbReference>
<sequence>MNRRLRKKNAKFDEGSKERLGRFCEVRNVIGKQFIRLITEAQGITKEIDELEKNNKPILSYPDTL</sequence>
<name>A0A1F5EQD8_9BACT</name>
<accession>A0A1F5EQD8</accession>
<dbReference type="Proteomes" id="UP000185891">
    <property type="component" value="Unassembled WGS sequence"/>
</dbReference>
<gene>
    <name evidence="1" type="ORF">A3E89_01910</name>
</gene>
<organism evidence="1 2">
    <name type="scientific">Candidatus Campbellbacteria bacterium RIFCSPHIGHO2_12_FULL_35_10</name>
    <dbReference type="NCBI Taxonomy" id="1797578"/>
    <lineage>
        <taxon>Bacteria</taxon>
        <taxon>Candidatus Campbelliibacteriota</taxon>
    </lineage>
</organism>
<proteinExistence type="predicted"/>
<dbReference type="AlphaFoldDB" id="A0A1F5EQD8"/>
<reference evidence="1 2" key="1">
    <citation type="journal article" date="2016" name="Nat. Commun.">
        <title>Thousands of microbial genomes shed light on interconnected biogeochemical processes in an aquifer system.</title>
        <authorList>
            <person name="Anantharaman K."/>
            <person name="Brown C.T."/>
            <person name="Hug L.A."/>
            <person name="Sharon I."/>
            <person name="Castelle C.J."/>
            <person name="Probst A.J."/>
            <person name="Thomas B.C."/>
            <person name="Singh A."/>
            <person name="Wilkins M.J."/>
            <person name="Karaoz U."/>
            <person name="Brodie E.L."/>
            <person name="Williams K.H."/>
            <person name="Hubbard S.S."/>
            <person name="Banfield J.F."/>
        </authorList>
    </citation>
    <scope>NUCLEOTIDE SEQUENCE [LARGE SCALE GENOMIC DNA]</scope>
</reference>
<protein>
    <submittedName>
        <fullName evidence="1">Uncharacterized protein</fullName>
    </submittedName>
</protein>
<evidence type="ECO:0000313" key="1">
    <source>
        <dbReference type="EMBL" id="OGD69613.1"/>
    </source>
</evidence>
<evidence type="ECO:0000313" key="2">
    <source>
        <dbReference type="Proteomes" id="UP000185891"/>
    </source>
</evidence>
<comment type="caution">
    <text evidence="1">The sequence shown here is derived from an EMBL/GenBank/DDBJ whole genome shotgun (WGS) entry which is preliminary data.</text>
</comment>